<evidence type="ECO:0000256" key="2">
    <source>
        <dbReference type="ARBA" id="ARBA00022448"/>
    </source>
</evidence>
<proteinExistence type="inferred from homology"/>
<dbReference type="GO" id="GO:0005524">
    <property type="term" value="F:ATP binding"/>
    <property type="evidence" value="ECO:0007669"/>
    <property type="project" value="UniProtKB-KW"/>
</dbReference>
<dbReference type="InterPro" id="IPR050683">
    <property type="entry name" value="Bact_Polysacc_Export_ATP-bd"/>
</dbReference>
<dbReference type="RefSeq" id="WP_182550017.1">
    <property type="nucleotide sequence ID" value="NZ_JACGXN010000004.1"/>
</dbReference>
<evidence type="ECO:0000313" key="7">
    <source>
        <dbReference type="Proteomes" id="UP000549052"/>
    </source>
</evidence>
<comment type="caution">
    <text evidence="6">The sequence shown here is derived from an EMBL/GenBank/DDBJ whole genome shotgun (WGS) entry which is preliminary data.</text>
</comment>
<dbReference type="PANTHER" id="PTHR46743:SF2">
    <property type="entry name" value="TEICHOIC ACIDS EXPORT ATP-BINDING PROTEIN TAGH"/>
    <property type="match status" value="1"/>
</dbReference>
<protein>
    <submittedName>
        <fullName evidence="6">Capsular polysaccharide transport system ATP-binding protein</fullName>
    </submittedName>
</protein>
<organism evidence="6 7">
    <name type="scientific">Phyllobacterium myrsinacearum</name>
    <dbReference type="NCBI Taxonomy" id="28101"/>
    <lineage>
        <taxon>Bacteria</taxon>
        <taxon>Pseudomonadati</taxon>
        <taxon>Pseudomonadota</taxon>
        <taxon>Alphaproteobacteria</taxon>
        <taxon>Hyphomicrobiales</taxon>
        <taxon>Phyllobacteriaceae</taxon>
        <taxon>Phyllobacterium</taxon>
    </lineage>
</organism>
<dbReference type="PANTHER" id="PTHR46743">
    <property type="entry name" value="TEICHOIC ACIDS EXPORT ATP-BINDING PROTEIN TAGH"/>
    <property type="match status" value="1"/>
</dbReference>
<comment type="similarity">
    <text evidence="1">Belongs to the ABC transporter superfamily.</text>
</comment>
<reference evidence="6 7" key="1">
    <citation type="submission" date="2020-07" db="EMBL/GenBank/DDBJ databases">
        <title>Genomic Encyclopedia of Type Strains, Phase IV (KMG-V): Genome sequencing to study the core and pangenomes of soil and plant-associated prokaryotes.</title>
        <authorList>
            <person name="Whitman W."/>
        </authorList>
    </citation>
    <scope>NUCLEOTIDE SEQUENCE [LARGE SCALE GENOMIC DNA]</scope>
    <source>
        <strain evidence="6 7">AN3</strain>
    </source>
</reference>
<dbReference type="InterPro" id="IPR003439">
    <property type="entry name" value="ABC_transporter-like_ATP-bd"/>
</dbReference>
<dbReference type="GO" id="GO:0016887">
    <property type="term" value="F:ATP hydrolysis activity"/>
    <property type="evidence" value="ECO:0007669"/>
    <property type="project" value="InterPro"/>
</dbReference>
<evidence type="ECO:0000256" key="3">
    <source>
        <dbReference type="ARBA" id="ARBA00022741"/>
    </source>
</evidence>
<evidence type="ECO:0000256" key="4">
    <source>
        <dbReference type="ARBA" id="ARBA00022840"/>
    </source>
</evidence>
<sequence length="248" mass="27315">MTNPDTIVFKGSDGSPVQLTTNTVSPNGLSQTGVVGAYNLVKEYPIHGGTRRVLDNINFEVRPGEKIAILGHNGAGKSTLVRLIAGIETPTSGRVARSMSLSWPIALSGGFGGSMTGFDCMRFLARIYHKPFDEIRDCVETFSDLGKYLQMPIKTYSSGMRARLSFGLSLAIDFDCYLIDEVIAVGDQRFQRRSFEELFVKRKNRAMIIVGHSLDIIADQCKSALVLKNGRGRVFDDVKFAFDIYASL</sequence>
<dbReference type="PROSITE" id="PS50893">
    <property type="entry name" value="ABC_TRANSPORTER_2"/>
    <property type="match status" value="1"/>
</dbReference>
<dbReference type="InterPro" id="IPR017871">
    <property type="entry name" value="ABC_transporter-like_CS"/>
</dbReference>
<dbReference type="AlphaFoldDB" id="A0A839EPE3"/>
<dbReference type="InterPro" id="IPR015860">
    <property type="entry name" value="ABC_transpr_TagH-like"/>
</dbReference>
<dbReference type="Gene3D" id="3.40.50.300">
    <property type="entry name" value="P-loop containing nucleotide triphosphate hydrolases"/>
    <property type="match status" value="1"/>
</dbReference>
<keyword evidence="3" id="KW-0547">Nucleotide-binding</keyword>
<dbReference type="Pfam" id="PF00005">
    <property type="entry name" value="ABC_tran"/>
    <property type="match status" value="1"/>
</dbReference>
<dbReference type="Proteomes" id="UP000549052">
    <property type="component" value="Unassembled WGS sequence"/>
</dbReference>
<dbReference type="SUPFAM" id="SSF52540">
    <property type="entry name" value="P-loop containing nucleoside triphosphate hydrolases"/>
    <property type="match status" value="1"/>
</dbReference>
<dbReference type="GO" id="GO:0140359">
    <property type="term" value="F:ABC-type transporter activity"/>
    <property type="evidence" value="ECO:0007669"/>
    <property type="project" value="InterPro"/>
</dbReference>
<keyword evidence="7" id="KW-1185">Reference proteome</keyword>
<name>A0A839EPE3_9HYPH</name>
<feature type="domain" description="ABC transporter" evidence="5">
    <location>
        <begin position="35"/>
        <end position="248"/>
    </location>
</feature>
<dbReference type="SMART" id="SM00382">
    <property type="entry name" value="AAA"/>
    <property type="match status" value="1"/>
</dbReference>
<accession>A0A839EPE3</accession>
<dbReference type="GO" id="GO:0016020">
    <property type="term" value="C:membrane"/>
    <property type="evidence" value="ECO:0007669"/>
    <property type="project" value="InterPro"/>
</dbReference>
<dbReference type="CDD" id="cd03220">
    <property type="entry name" value="ABC_KpsT_Wzt"/>
    <property type="match status" value="1"/>
</dbReference>
<evidence type="ECO:0000313" key="6">
    <source>
        <dbReference type="EMBL" id="MBA8879364.1"/>
    </source>
</evidence>
<dbReference type="PROSITE" id="PS00211">
    <property type="entry name" value="ABC_TRANSPORTER_1"/>
    <property type="match status" value="1"/>
</dbReference>
<gene>
    <name evidence="6" type="ORF">FHW16_003083</name>
</gene>
<evidence type="ECO:0000256" key="1">
    <source>
        <dbReference type="ARBA" id="ARBA00005417"/>
    </source>
</evidence>
<dbReference type="InterPro" id="IPR003593">
    <property type="entry name" value="AAA+_ATPase"/>
</dbReference>
<dbReference type="EMBL" id="JACGXN010000004">
    <property type="protein sequence ID" value="MBA8879364.1"/>
    <property type="molecule type" value="Genomic_DNA"/>
</dbReference>
<evidence type="ECO:0000259" key="5">
    <source>
        <dbReference type="PROSITE" id="PS50893"/>
    </source>
</evidence>
<keyword evidence="2" id="KW-0813">Transport</keyword>
<dbReference type="InterPro" id="IPR027417">
    <property type="entry name" value="P-loop_NTPase"/>
</dbReference>
<keyword evidence="4 6" id="KW-0067">ATP-binding</keyword>